<dbReference type="Proteomes" id="UP001451571">
    <property type="component" value="Chromosome"/>
</dbReference>
<keyword evidence="4" id="KW-0804">Transcription</keyword>
<reference evidence="7 8" key="1">
    <citation type="submission" date="2024-02" db="EMBL/GenBank/DDBJ databases">
        <title>Bacterial strain from lacustrine sediment.</title>
        <authorList>
            <person name="Petit C."/>
            <person name="Fadhlaoui K."/>
        </authorList>
    </citation>
    <scope>NUCLEOTIDE SEQUENCE [LARGE SCALE GENOMIC DNA]</scope>
    <source>
        <strain evidence="7 8">IPX-CK</strain>
    </source>
</reference>
<evidence type="ECO:0000313" key="8">
    <source>
        <dbReference type="Proteomes" id="UP001451571"/>
    </source>
</evidence>
<evidence type="ECO:0000256" key="3">
    <source>
        <dbReference type="ARBA" id="ARBA00023125"/>
    </source>
</evidence>
<evidence type="ECO:0000256" key="1">
    <source>
        <dbReference type="ARBA" id="ARBA00022491"/>
    </source>
</evidence>
<accession>A0ABZ3EW54</accession>
<name>A0ABZ3EW54_9FIRM</name>
<dbReference type="InterPro" id="IPR000551">
    <property type="entry name" value="MerR-type_HTH_dom"/>
</dbReference>
<keyword evidence="5" id="KW-0175">Coiled coil</keyword>
<protein>
    <submittedName>
        <fullName evidence="7">MerR family transcriptional regulator</fullName>
    </submittedName>
</protein>
<dbReference type="Pfam" id="PF13411">
    <property type="entry name" value="MerR_1"/>
    <property type="match status" value="1"/>
</dbReference>
<dbReference type="RefSeq" id="WP_342758064.1">
    <property type="nucleotide sequence ID" value="NZ_CP146256.1"/>
</dbReference>
<dbReference type="PROSITE" id="PS50937">
    <property type="entry name" value="HTH_MERR_2"/>
    <property type="match status" value="1"/>
</dbReference>
<keyword evidence="2" id="KW-0805">Transcription regulation</keyword>
<evidence type="ECO:0000256" key="4">
    <source>
        <dbReference type="ARBA" id="ARBA00023163"/>
    </source>
</evidence>
<dbReference type="EMBL" id="CP146256">
    <property type="protein sequence ID" value="XAH74471.1"/>
    <property type="molecule type" value="Genomic_DNA"/>
</dbReference>
<dbReference type="PANTHER" id="PTHR30204:SF69">
    <property type="entry name" value="MERR-FAMILY TRANSCRIPTIONAL REGULATOR"/>
    <property type="match status" value="1"/>
</dbReference>
<keyword evidence="3" id="KW-0238">DNA-binding</keyword>
<keyword evidence="8" id="KW-1185">Reference proteome</keyword>
<gene>
    <name evidence="7" type="ORF">V6984_01540</name>
</gene>
<keyword evidence="1" id="KW-0678">Repressor</keyword>
<feature type="coiled-coil region" evidence="5">
    <location>
        <begin position="78"/>
        <end position="105"/>
    </location>
</feature>
<dbReference type="InterPro" id="IPR009061">
    <property type="entry name" value="DNA-bd_dom_put_sf"/>
</dbReference>
<dbReference type="InterPro" id="IPR047057">
    <property type="entry name" value="MerR_fam"/>
</dbReference>
<feature type="domain" description="HTH merR-type" evidence="6">
    <location>
        <begin position="2"/>
        <end position="71"/>
    </location>
</feature>
<evidence type="ECO:0000256" key="2">
    <source>
        <dbReference type="ARBA" id="ARBA00023015"/>
    </source>
</evidence>
<evidence type="ECO:0000259" key="6">
    <source>
        <dbReference type="PROSITE" id="PS50937"/>
    </source>
</evidence>
<evidence type="ECO:0000256" key="5">
    <source>
        <dbReference type="SAM" id="Coils"/>
    </source>
</evidence>
<dbReference type="PROSITE" id="PS00552">
    <property type="entry name" value="HTH_MERR_1"/>
    <property type="match status" value="1"/>
</dbReference>
<sequence length="268" mass="32176">MKYTISKFAELLGVTVDTLRLYEKYNIITPEKEEHNNYRYFDDFDARNMLMSRWYRSLGFSMPEVAKLIQSGDFDTICDKIYIRAKELEDEIKQKELLLQKINNILLRLGNVDDELYRCSIRHYPGIYRIKQTNKNDLVKNDQLIEKVREWMEYIQHSFFSFRISESKILSTEHSFDYNWGLALYEESFHSLNLRMDDLVEYIEPKTYISSLILSSEEFITKDTLQFMIDEMHEKKHCMNGDVFGRIILTEHTKKRRQSLLEVNIPIK</sequence>
<dbReference type="CDD" id="cd00592">
    <property type="entry name" value="HTH_MerR-like"/>
    <property type="match status" value="1"/>
</dbReference>
<dbReference type="PANTHER" id="PTHR30204">
    <property type="entry name" value="REDOX-CYCLING DRUG-SENSING TRANSCRIPTIONAL ACTIVATOR SOXR"/>
    <property type="match status" value="1"/>
</dbReference>
<dbReference type="SUPFAM" id="SSF46955">
    <property type="entry name" value="Putative DNA-binding domain"/>
    <property type="match status" value="1"/>
</dbReference>
<dbReference type="Gene3D" id="1.10.1660.10">
    <property type="match status" value="1"/>
</dbReference>
<dbReference type="SMART" id="SM00422">
    <property type="entry name" value="HTH_MERR"/>
    <property type="match status" value="1"/>
</dbReference>
<evidence type="ECO:0000313" key="7">
    <source>
        <dbReference type="EMBL" id="XAH74471.1"/>
    </source>
</evidence>
<organism evidence="7 8">
    <name type="scientific">Kineothrix sedimenti</name>
    <dbReference type="NCBI Taxonomy" id="3123317"/>
    <lineage>
        <taxon>Bacteria</taxon>
        <taxon>Bacillati</taxon>
        <taxon>Bacillota</taxon>
        <taxon>Clostridia</taxon>
        <taxon>Lachnospirales</taxon>
        <taxon>Lachnospiraceae</taxon>
        <taxon>Kineothrix</taxon>
    </lineage>
</organism>
<proteinExistence type="predicted"/>